<dbReference type="EMBL" id="PDOD01000001">
    <property type="protein sequence ID" value="PYZ95168.1"/>
    <property type="molecule type" value="Genomic_DNA"/>
</dbReference>
<dbReference type="InterPro" id="IPR016965">
    <property type="entry name" value="Pase_PHOSPHO-typ"/>
</dbReference>
<dbReference type="NCBIfam" id="TIGR01489">
    <property type="entry name" value="DKMTPPase-SF"/>
    <property type="match status" value="1"/>
</dbReference>
<comment type="caution">
    <text evidence="5">The sequence shown here is derived from an EMBL/GenBank/DDBJ whole genome shotgun (WGS) entry which is preliminary data.</text>
</comment>
<dbReference type="NCBIfam" id="TIGR01488">
    <property type="entry name" value="HAD-SF-IB"/>
    <property type="match status" value="1"/>
</dbReference>
<dbReference type="InterPro" id="IPR050849">
    <property type="entry name" value="HAD-like_hydrolase_phosphatase"/>
</dbReference>
<proteinExistence type="predicted"/>
<dbReference type="InterPro" id="IPR023214">
    <property type="entry name" value="HAD_sf"/>
</dbReference>
<dbReference type="Gene3D" id="3.90.1470.20">
    <property type="match status" value="1"/>
</dbReference>
<evidence type="ECO:0000313" key="6">
    <source>
        <dbReference type="Proteomes" id="UP000248214"/>
    </source>
</evidence>
<reference evidence="5 6" key="1">
    <citation type="submission" date="2017-10" db="EMBL/GenBank/DDBJ databases">
        <title>Bacillus sp. nov., a halophilic bacterium isolated from a Keqin Lake.</title>
        <authorList>
            <person name="Wang H."/>
        </authorList>
    </citation>
    <scope>NUCLEOTIDE SEQUENCE [LARGE SCALE GENOMIC DNA]</scope>
    <source>
        <strain evidence="5 6">KQ-12</strain>
    </source>
</reference>
<dbReference type="Proteomes" id="UP000248214">
    <property type="component" value="Unassembled WGS sequence"/>
</dbReference>
<keyword evidence="4" id="KW-0460">Magnesium</keyword>
<dbReference type="AlphaFoldDB" id="A0A323TJV8"/>
<organism evidence="5 6">
    <name type="scientific">Salipaludibacillus keqinensis</name>
    <dbReference type="NCBI Taxonomy" id="2045207"/>
    <lineage>
        <taxon>Bacteria</taxon>
        <taxon>Bacillati</taxon>
        <taxon>Bacillota</taxon>
        <taxon>Bacilli</taxon>
        <taxon>Bacillales</taxon>
        <taxon>Bacillaceae</taxon>
    </lineage>
</organism>
<dbReference type="OrthoDB" id="9804940at2"/>
<evidence type="ECO:0000256" key="1">
    <source>
        <dbReference type="ARBA" id="ARBA00001946"/>
    </source>
</evidence>
<dbReference type="GO" id="GO:0046872">
    <property type="term" value="F:metal ion binding"/>
    <property type="evidence" value="ECO:0007669"/>
    <property type="project" value="UniProtKB-KW"/>
</dbReference>
<dbReference type="SUPFAM" id="SSF56784">
    <property type="entry name" value="HAD-like"/>
    <property type="match status" value="1"/>
</dbReference>
<dbReference type="PANTHER" id="PTHR28181:SF2">
    <property type="entry name" value="PHOSPHORIC MONOESTER HYDROLASE"/>
    <property type="match status" value="1"/>
</dbReference>
<accession>A0A323TJV8</accession>
<comment type="cofactor">
    <cofactor evidence="1">
        <name>Mg(2+)</name>
        <dbReference type="ChEBI" id="CHEBI:18420"/>
    </cofactor>
</comment>
<dbReference type="GO" id="GO:0016791">
    <property type="term" value="F:phosphatase activity"/>
    <property type="evidence" value="ECO:0007669"/>
    <property type="project" value="InterPro"/>
</dbReference>
<dbReference type="InterPro" id="IPR036412">
    <property type="entry name" value="HAD-like_sf"/>
</dbReference>
<dbReference type="RefSeq" id="WP_110608803.1">
    <property type="nucleotide sequence ID" value="NZ_PDOD01000001.1"/>
</dbReference>
<dbReference type="Gene3D" id="3.40.50.1000">
    <property type="entry name" value="HAD superfamily/HAD-like"/>
    <property type="match status" value="1"/>
</dbReference>
<keyword evidence="3" id="KW-0378">Hydrolase</keyword>
<evidence type="ECO:0000256" key="4">
    <source>
        <dbReference type="ARBA" id="ARBA00022842"/>
    </source>
</evidence>
<keyword evidence="6" id="KW-1185">Reference proteome</keyword>
<evidence type="ECO:0000256" key="2">
    <source>
        <dbReference type="ARBA" id="ARBA00022723"/>
    </source>
</evidence>
<evidence type="ECO:0000313" key="5">
    <source>
        <dbReference type="EMBL" id="PYZ95168.1"/>
    </source>
</evidence>
<gene>
    <name evidence="5" type="ORF">CR194_06540</name>
</gene>
<dbReference type="Pfam" id="PF06888">
    <property type="entry name" value="Put_Phosphatase"/>
    <property type="match status" value="1"/>
</dbReference>
<keyword evidence="2" id="KW-0479">Metal-binding</keyword>
<dbReference type="PANTHER" id="PTHR28181">
    <property type="entry name" value="UPF0655 PROTEIN YCR015C"/>
    <property type="match status" value="1"/>
</dbReference>
<protein>
    <submittedName>
        <fullName evidence="5">2,3-diketo-5-methylthio-1-phosphopentane phosphatase</fullName>
    </submittedName>
</protein>
<evidence type="ECO:0000256" key="3">
    <source>
        <dbReference type="ARBA" id="ARBA00022801"/>
    </source>
</evidence>
<dbReference type="InterPro" id="IPR006384">
    <property type="entry name" value="HAD_hydro_PyrdxlP_Pase-like"/>
</dbReference>
<sequence length="218" mass="25624">MKKWAFISDFDGTISKKDFYWIIIEKYYPEGEALFHQWKNGDMKDIEFLATIFGSINQTEKQTLKDIHEIPIDEHAIPFIRAVQEAGGDFYILSAGTDFYIQHILNEKELTNVQVFSNKGYFKENNVHMDIDPNEWHFSDRYGIDKSVVIQHIKESYDHVFYFGDSEPDSHPAKYADTMFAKDALIMILKEQGVPYIPVRDFKDVNRFLSEEGWLKDE</sequence>
<name>A0A323TJV8_9BACI</name>